<evidence type="ECO:0000256" key="2">
    <source>
        <dbReference type="PROSITE-ProRule" id="PRU00335"/>
    </source>
</evidence>
<dbReference type="OrthoDB" id="7028830at2"/>
<dbReference type="RefSeq" id="WP_110656816.1">
    <property type="nucleotide sequence ID" value="NZ_PDLL01000003.1"/>
</dbReference>
<dbReference type="InterPro" id="IPR009057">
    <property type="entry name" value="Homeodomain-like_sf"/>
</dbReference>
<dbReference type="EMBL" id="PDLL01000003">
    <property type="protein sequence ID" value="PYY72501.1"/>
    <property type="molecule type" value="Genomic_DNA"/>
</dbReference>
<dbReference type="AlphaFoldDB" id="A0A2W0F870"/>
<evidence type="ECO:0000259" key="3">
    <source>
        <dbReference type="PROSITE" id="PS50977"/>
    </source>
</evidence>
<gene>
    <name evidence="4" type="ORF">CRX42_00720</name>
</gene>
<evidence type="ECO:0000313" key="4">
    <source>
        <dbReference type="EMBL" id="PYY72501.1"/>
    </source>
</evidence>
<name>A0A2W0F870_PSEJE</name>
<proteinExistence type="predicted"/>
<dbReference type="PROSITE" id="PS50977">
    <property type="entry name" value="HTH_TETR_2"/>
    <property type="match status" value="1"/>
</dbReference>
<keyword evidence="1 2" id="KW-0238">DNA-binding</keyword>
<reference evidence="4 5" key="1">
    <citation type="journal article" date="2018" name="Appl. Microbiol. Biotechnol.">
        <title>Characterization of the caprolactam degradation pathway in Pseudomonas jessenii using mass spectrometry-based proteomics.</title>
        <authorList>
            <person name="Otzen M."/>
            <person name="Palacio C."/>
            <person name="Janssen D.B."/>
        </authorList>
    </citation>
    <scope>NUCLEOTIDE SEQUENCE [LARGE SCALE GENOMIC DNA]</scope>
    <source>
        <strain evidence="4 5">GO3</strain>
    </source>
</reference>
<dbReference type="GO" id="GO:0003677">
    <property type="term" value="F:DNA binding"/>
    <property type="evidence" value="ECO:0007669"/>
    <property type="project" value="UniProtKB-UniRule"/>
</dbReference>
<feature type="DNA-binding region" description="H-T-H motif" evidence="2">
    <location>
        <begin position="30"/>
        <end position="49"/>
    </location>
</feature>
<dbReference type="Proteomes" id="UP000247437">
    <property type="component" value="Unassembled WGS sequence"/>
</dbReference>
<evidence type="ECO:0000256" key="1">
    <source>
        <dbReference type="ARBA" id="ARBA00023125"/>
    </source>
</evidence>
<evidence type="ECO:0000313" key="5">
    <source>
        <dbReference type="Proteomes" id="UP000247437"/>
    </source>
</evidence>
<dbReference type="PANTHER" id="PTHR43479">
    <property type="entry name" value="ACREF/ENVCD OPERON REPRESSOR-RELATED"/>
    <property type="match status" value="1"/>
</dbReference>
<dbReference type="PANTHER" id="PTHR43479:SF11">
    <property type="entry name" value="ACREF_ENVCD OPERON REPRESSOR-RELATED"/>
    <property type="match status" value="1"/>
</dbReference>
<accession>A0A2W0F870</accession>
<dbReference type="Gene3D" id="1.10.10.60">
    <property type="entry name" value="Homeodomain-like"/>
    <property type="match status" value="1"/>
</dbReference>
<dbReference type="InterPro" id="IPR001647">
    <property type="entry name" value="HTH_TetR"/>
</dbReference>
<dbReference type="PRINTS" id="PR00455">
    <property type="entry name" value="HTHTETR"/>
</dbReference>
<dbReference type="Pfam" id="PF00440">
    <property type="entry name" value="TetR_N"/>
    <property type="match status" value="1"/>
</dbReference>
<comment type="caution">
    <text evidence="4">The sequence shown here is derived from an EMBL/GenBank/DDBJ whole genome shotgun (WGS) entry which is preliminary data.</text>
</comment>
<dbReference type="Gene3D" id="1.10.357.10">
    <property type="entry name" value="Tetracycline Repressor, domain 2"/>
    <property type="match status" value="1"/>
</dbReference>
<sequence length="193" mass="21976">MLIPKRCARFAEYRNKSLELFASKGFGQVGMRELAASLGLSAGSLYHHYPSKQHLLFDLIEEFYDELIAALGRVEQKIRAKQNKLQPLIQMHLTLHHEMPSHFRLAERDLGCLNEEQQQHVRYLREQYERRLLLILGSPAGLSESRSLAAVGVIANLLKSAPSWLVHYDLNEQERDELLQSFLAGAVSQLQAG</sequence>
<dbReference type="SUPFAM" id="SSF46689">
    <property type="entry name" value="Homeodomain-like"/>
    <property type="match status" value="1"/>
</dbReference>
<protein>
    <submittedName>
        <fullName evidence="4">TetR family transcriptional regulator</fullName>
    </submittedName>
</protein>
<dbReference type="InterPro" id="IPR050624">
    <property type="entry name" value="HTH-type_Tx_Regulator"/>
</dbReference>
<organism evidence="4 5">
    <name type="scientific">Pseudomonas jessenii</name>
    <dbReference type="NCBI Taxonomy" id="77298"/>
    <lineage>
        <taxon>Bacteria</taxon>
        <taxon>Pseudomonadati</taxon>
        <taxon>Pseudomonadota</taxon>
        <taxon>Gammaproteobacteria</taxon>
        <taxon>Pseudomonadales</taxon>
        <taxon>Pseudomonadaceae</taxon>
        <taxon>Pseudomonas</taxon>
    </lineage>
</organism>
<feature type="domain" description="HTH tetR-type" evidence="3">
    <location>
        <begin position="7"/>
        <end position="67"/>
    </location>
</feature>